<organism evidence="3 4">
    <name type="scientific">Ascobolus immersus RN42</name>
    <dbReference type="NCBI Taxonomy" id="1160509"/>
    <lineage>
        <taxon>Eukaryota</taxon>
        <taxon>Fungi</taxon>
        <taxon>Dikarya</taxon>
        <taxon>Ascomycota</taxon>
        <taxon>Pezizomycotina</taxon>
        <taxon>Pezizomycetes</taxon>
        <taxon>Pezizales</taxon>
        <taxon>Ascobolaceae</taxon>
        <taxon>Ascobolus</taxon>
    </lineage>
</organism>
<feature type="region of interest" description="Disordered" evidence="1">
    <location>
        <begin position="246"/>
        <end position="279"/>
    </location>
</feature>
<feature type="non-terminal residue" evidence="3">
    <location>
        <position position="342"/>
    </location>
</feature>
<reference evidence="3 4" key="1">
    <citation type="journal article" date="2018" name="Nat. Ecol. Evol.">
        <title>Pezizomycetes genomes reveal the molecular basis of ectomycorrhizal truffle lifestyle.</title>
        <authorList>
            <person name="Murat C."/>
            <person name="Payen T."/>
            <person name="Noel B."/>
            <person name="Kuo A."/>
            <person name="Morin E."/>
            <person name="Chen J."/>
            <person name="Kohler A."/>
            <person name="Krizsan K."/>
            <person name="Balestrini R."/>
            <person name="Da Silva C."/>
            <person name="Montanini B."/>
            <person name="Hainaut M."/>
            <person name="Levati E."/>
            <person name="Barry K.W."/>
            <person name="Belfiori B."/>
            <person name="Cichocki N."/>
            <person name="Clum A."/>
            <person name="Dockter R.B."/>
            <person name="Fauchery L."/>
            <person name="Guy J."/>
            <person name="Iotti M."/>
            <person name="Le Tacon F."/>
            <person name="Lindquist E.A."/>
            <person name="Lipzen A."/>
            <person name="Malagnac F."/>
            <person name="Mello A."/>
            <person name="Molinier V."/>
            <person name="Miyauchi S."/>
            <person name="Poulain J."/>
            <person name="Riccioni C."/>
            <person name="Rubini A."/>
            <person name="Sitrit Y."/>
            <person name="Splivallo R."/>
            <person name="Traeger S."/>
            <person name="Wang M."/>
            <person name="Zifcakova L."/>
            <person name="Wipf D."/>
            <person name="Zambonelli A."/>
            <person name="Paolocci F."/>
            <person name="Nowrousian M."/>
            <person name="Ottonello S."/>
            <person name="Baldrian P."/>
            <person name="Spatafora J.W."/>
            <person name="Henrissat B."/>
            <person name="Nagy L.G."/>
            <person name="Aury J.M."/>
            <person name="Wincker P."/>
            <person name="Grigoriev I.V."/>
            <person name="Bonfante P."/>
            <person name="Martin F.M."/>
        </authorList>
    </citation>
    <scope>NUCLEOTIDE SEQUENCE [LARGE SCALE GENOMIC DNA]</scope>
    <source>
        <strain evidence="3 4">RN42</strain>
    </source>
</reference>
<evidence type="ECO:0000259" key="2">
    <source>
        <dbReference type="Pfam" id="PF10392"/>
    </source>
</evidence>
<dbReference type="AlphaFoldDB" id="A0A3N4HWP0"/>
<dbReference type="PANTHER" id="PTHR13228:SF3">
    <property type="entry name" value="CONSERVED OLIGOMERIC GOLGI COMPLEX SUBUNIT 5"/>
    <property type="match status" value="1"/>
</dbReference>
<evidence type="ECO:0000313" key="4">
    <source>
        <dbReference type="Proteomes" id="UP000275078"/>
    </source>
</evidence>
<feature type="compositionally biased region" description="Low complexity" evidence="1">
    <location>
        <begin position="253"/>
        <end position="263"/>
    </location>
</feature>
<feature type="compositionally biased region" description="Acidic residues" evidence="1">
    <location>
        <begin position="264"/>
        <end position="273"/>
    </location>
</feature>
<protein>
    <recommendedName>
        <fullName evidence="2">Conserved oligomeric Golgi complex subunit 5 N-terminal domain-containing protein</fullName>
    </recommendedName>
</protein>
<dbReference type="EMBL" id="ML119713">
    <property type="protein sequence ID" value="RPA78283.1"/>
    <property type="molecule type" value="Genomic_DNA"/>
</dbReference>
<dbReference type="InterPro" id="IPR019465">
    <property type="entry name" value="Cog5"/>
</dbReference>
<dbReference type="GO" id="GO:0006891">
    <property type="term" value="P:intra-Golgi vesicle-mediated transport"/>
    <property type="evidence" value="ECO:0007669"/>
    <property type="project" value="InterPro"/>
</dbReference>
<dbReference type="OrthoDB" id="18786at2759"/>
<evidence type="ECO:0000256" key="1">
    <source>
        <dbReference type="SAM" id="MobiDB-lite"/>
    </source>
</evidence>
<proteinExistence type="predicted"/>
<dbReference type="InterPro" id="IPR049176">
    <property type="entry name" value="COG5_N"/>
</dbReference>
<evidence type="ECO:0000313" key="3">
    <source>
        <dbReference type="EMBL" id="RPA78283.1"/>
    </source>
</evidence>
<accession>A0A3N4HWP0</accession>
<name>A0A3N4HWP0_ASCIM</name>
<feature type="domain" description="Conserved oligomeric Golgi complex subunit 5 N-terminal" evidence="2">
    <location>
        <begin position="8"/>
        <end position="103"/>
    </location>
</feature>
<dbReference type="STRING" id="1160509.A0A3N4HWP0"/>
<dbReference type="GO" id="GO:0017119">
    <property type="term" value="C:Golgi transport complex"/>
    <property type="evidence" value="ECO:0007669"/>
    <property type="project" value="InterPro"/>
</dbReference>
<dbReference type="Pfam" id="PF10392">
    <property type="entry name" value="COG5_N"/>
    <property type="match status" value="1"/>
</dbReference>
<dbReference type="Proteomes" id="UP000275078">
    <property type="component" value="Unassembled WGS sequence"/>
</dbReference>
<feature type="non-terminal residue" evidence="3">
    <location>
        <position position="1"/>
    </location>
</feature>
<keyword evidence="4" id="KW-1185">Reference proteome</keyword>
<gene>
    <name evidence="3" type="ORF">BJ508DRAFT_184974</name>
</gene>
<dbReference type="PANTHER" id="PTHR13228">
    <property type="entry name" value="CONSERVED OLIGOMERIC GOLGI COMPLEX COMPONENT 5"/>
    <property type="match status" value="1"/>
</dbReference>
<sequence length="342" mass="37170">SSYIDYLAFLSPTFSPPSFANILTLQTNTPHDPSLDLSTPLSRITFDIQEIDSHITSLTTKSALPLLEYAQRNQLASTQLVDGLESELARLTETYTRLEADVLLGGSRDVDNLDIIRSLKKDYVQPALNQLVNKASVLISNFSTTTSSNAGKAGGLTSIQLEESRTKLIASFQTLQILSAIDKSAGSSGLLIKAVQDYVHSQARAFFEGLKRGGLTEKPSMERSLADLEARTKSITFLENVLHSISHTDSKPSTKPITTTTTDSDSEEDDETTEAPPSSTLLTPVLTALDAPTLPTAFFRTIAKGLETRVNDVLQRGGNNARMLRSLRQVLREGLREAVKGG</sequence>